<dbReference type="Proteomes" id="UP000019267">
    <property type="component" value="Chromosome"/>
</dbReference>
<sequence length="691" mass="81921">MELKNKVSKEDFKRYMNDCSKLSWIFHSIDNFKKAIDFKKSHKISTKLKVELENSDEYNTAEGFEPLTLYERLLTASDLTKDELIQQKALLANIDNANGLELSPTPAETIIDGNAVGDAAREYFIADLYEYNREHKTQYQYFDFLQYGFAESVDLTRDILKDDTHRVLFEPSFEYGNSKLKIRCDILINKGNRHVEIIEVKGSTKEKKDHFYDLFYQWYLLKKLGYIIDSVKLCLINKNYYRGLGEIDPGLVLSLEEEFIDFEKEIKIPFLDNDFEVPNNDFKSDIEYSKLFVVSNTYNEQKIKPDYLAIFENIADKNDIDYLFEKIAAIYNDENFLLNEKCGKFKMDFKNETIDYKKAYCRHIFKYRNLDEFNVLNLPQMHTKVGEILWTRDFFYLKDIQDPFDKKYTDSQNKPIFSATNARLINLTNQYLKNNCQTSPDMIVDMNRIDDIVDLLKDYYQYPVYMYDFETSKWAVPNFNKSKSYMQIPFQYSIHTILDDKYDFKNSQATMKHANFIANSQNDPRPEFIQKFIKDSFEFGPGIYVAYNKSFEKMVLRQLIQLFPEYRKPLHYIWQNTIDLRDFFAKAQNNWLIYHPEFKGKSSIKITQPVLDGSLSYKDLRINKGDKASQVFRQFADDFFTQEQWENIFKKDMLAYCDRDTLAMVVVLQKVVELIKEIDPMLIETIKKGES</sequence>
<proteinExistence type="predicted"/>
<dbReference type="HOGENOM" id="CLU_386799_0_0_14"/>
<gene>
    <name evidence="2" type="ORF">SCULI_v1c03760</name>
</gene>
<accession>W6A6W3</accession>
<evidence type="ECO:0000313" key="2">
    <source>
        <dbReference type="EMBL" id="AHI52717.1"/>
    </source>
</evidence>
<protein>
    <recommendedName>
        <fullName evidence="1">DUF2779 domain-containing protein</fullName>
    </recommendedName>
</protein>
<evidence type="ECO:0000313" key="3">
    <source>
        <dbReference type="Proteomes" id="UP000019267"/>
    </source>
</evidence>
<name>W6A6W3_9MOLU</name>
<reference evidence="2 3" key="1">
    <citation type="journal article" date="2014" name="Genome Biol. Evol.">
        <title>Molecular evolution of the substrate utilization strategies and putative virulence factors in mosquito-associated Spiroplasma species.</title>
        <authorList>
            <person name="Chang T.H."/>
            <person name="Lo W.S."/>
            <person name="Ku C."/>
            <person name="Chen L.L."/>
            <person name="Kuo C.H."/>
        </authorList>
    </citation>
    <scope>NUCLEOTIDE SEQUENCE [LARGE SCALE GENOMIC DNA]</scope>
    <source>
        <strain evidence="2">AES-1</strain>
    </source>
</reference>
<organism evidence="2 3">
    <name type="scientific">Spiroplasma culicicola AES-1</name>
    <dbReference type="NCBI Taxonomy" id="1276246"/>
    <lineage>
        <taxon>Bacteria</taxon>
        <taxon>Bacillati</taxon>
        <taxon>Mycoplasmatota</taxon>
        <taxon>Mollicutes</taxon>
        <taxon>Entomoplasmatales</taxon>
        <taxon>Spiroplasmataceae</taxon>
        <taxon>Spiroplasma</taxon>
    </lineage>
</organism>
<keyword evidence="3" id="KW-1185">Reference proteome</keyword>
<dbReference type="STRING" id="1276246.SCULI_v1c03760"/>
<evidence type="ECO:0000259" key="1">
    <source>
        <dbReference type="Pfam" id="PF11074"/>
    </source>
</evidence>
<feature type="domain" description="DUF2779" evidence="1">
    <location>
        <begin position="465"/>
        <end position="603"/>
    </location>
</feature>
<dbReference type="Pfam" id="PF11074">
    <property type="entry name" value="DUF2779"/>
    <property type="match status" value="1"/>
</dbReference>
<dbReference type="PATRIC" id="fig|1276246.3.peg.375"/>
<dbReference type="OrthoDB" id="9783873at2"/>
<dbReference type="eggNOG" id="COG2251">
    <property type="taxonomic scope" value="Bacteria"/>
</dbReference>
<dbReference type="InterPro" id="IPR021301">
    <property type="entry name" value="DUF2779"/>
</dbReference>
<dbReference type="RefSeq" id="WP_025362956.1">
    <property type="nucleotide sequence ID" value="NZ_CP006681.1"/>
</dbReference>
<dbReference type="AlphaFoldDB" id="W6A6W3"/>
<dbReference type="EMBL" id="CP006681">
    <property type="protein sequence ID" value="AHI52717.1"/>
    <property type="molecule type" value="Genomic_DNA"/>
</dbReference>
<dbReference type="KEGG" id="scq:SCULI_v1c03760"/>